<dbReference type="InterPro" id="IPR046341">
    <property type="entry name" value="SET_dom_sf"/>
</dbReference>
<dbReference type="Gene3D" id="2.170.270.10">
    <property type="entry name" value="SET domain"/>
    <property type="match status" value="1"/>
</dbReference>
<dbReference type="AlphaFoldDB" id="W9S3I1"/>
<evidence type="ECO:0000313" key="2">
    <source>
        <dbReference type="EMBL" id="EXB86907.1"/>
    </source>
</evidence>
<keyword evidence="2" id="KW-0489">Methyltransferase</keyword>
<sequence>MSNWNLVRYSRSCISRFKNPHQKNFFSFCTSINEEGRTAPVRPGPPPVRVALTESAGRGVFATRRIGAGELLHTAKPLVSHPASLSTLQRVCCFCLRKLGNRNVSFCSEECEERAKAFYGVETKADWSAYDDYCRSNGLKYPLLVKRFACMVILGSVSADLLDILQPSSLSPQMISEMEKGFNLLKSAFKEANVADEKMACCFSLTFKVLTKQWYTGVLARIRINAFRIELAGEPYEDLFLAAAASVEAEAAVGNAVYMLPSFYNHDCDPNAHILWIENANAKLTALCDVEAGEELRICYIDASMNHDARQAFLSQGFGFQCNCLRKTSNHNLDEGGGICEEIPSILKGIDVEDIGFLNTKIGARTVRDQRLQVIIRVGFQESNQCKMNDGQCTTVGDECG</sequence>
<keyword evidence="3" id="KW-1185">Reference proteome</keyword>
<reference evidence="3" key="1">
    <citation type="submission" date="2013-01" db="EMBL/GenBank/DDBJ databases">
        <title>Draft Genome Sequence of a Mulberry Tree, Morus notabilis C.K. Schneid.</title>
        <authorList>
            <person name="He N."/>
            <person name="Zhao S."/>
        </authorList>
    </citation>
    <scope>NUCLEOTIDE SEQUENCE</scope>
</reference>
<name>W9S3I1_9ROSA</name>
<dbReference type="GO" id="GO:0032259">
    <property type="term" value="P:methylation"/>
    <property type="evidence" value="ECO:0007669"/>
    <property type="project" value="UniProtKB-KW"/>
</dbReference>
<accession>W9S3I1</accession>
<dbReference type="GO" id="GO:0005634">
    <property type="term" value="C:nucleus"/>
    <property type="evidence" value="ECO:0007669"/>
    <property type="project" value="TreeGrafter"/>
</dbReference>
<dbReference type="Gene3D" id="1.10.220.160">
    <property type="match status" value="1"/>
</dbReference>
<dbReference type="InterPro" id="IPR050869">
    <property type="entry name" value="H3K4_H4K5_MeTrfase"/>
</dbReference>
<organism evidence="2 3">
    <name type="scientific">Morus notabilis</name>
    <dbReference type="NCBI Taxonomy" id="981085"/>
    <lineage>
        <taxon>Eukaryota</taxon>
        <taxon>Viridiplantae</taxon>
        <taxon>Streptophyta</taxon>
        <taxon>Embryophyta</taxon>
        <taxon>Tracheophyta</taxon>
        <taxon>Spermatophyta</taxon>
        <taxon>Magnoliopsida</taxon>
        <taxon>eudicotyledons</taxon>
        <taxon>Gunneridae</taxon>
        <taxon>Pentapetalae</taxon>
        <taxon>rosids</taxon>
        <taxon>fabids</taxon>
        <taxon>Rosales</taxon>
        <taxon>Moraceae</taxon>
        <taxon>Moreae</taxon>
        <taxon>Morus</taxon>
    </lineage>
</organism>
<dbReference type="eggNOG" id="KOG2084">
    <property type="taxonomic scope" value="Eukaryota"/>
</dbReference>
<dbReference type="SMART" id="SM00317">
    <property type="entry name" value="SET"/>
    <property type="match status" value="1"/>
</dbReference>
<dbReference type="Gene3D" id="6.10.140.2220">
    <property type="match status" value="1"/>
</dbReference>
<evidence type="ECO:0000313" key="3">
    <source>
        <dbReference type="Proteomes" id="UP000030645"/>
    </source>
</evidence>
<dbReference type="GO" id="GO:0008168">
    <property type="term" value="F:methyltransferase activity"/>
    <property type="evidence" value="ECO:0007669"/>
    <property type="project" value="UniProtKB-KW"/>
</dbReference>
<gene>
    <name evidence="2" type="ORF">L484_007331</name>
</gene>
<protein>
    <submittedName>
        <fullName evidence="2">Histone-lysine N-methyltransferase</fullName>
    </submittedName>
</protein>
<dbReference type="Pfam" id="PF00856">
    <property type="entry name" value="SET"/>
    <property type="match status" value="1"/>
</dbReference>
<dbReference type="SUPFAM" id="SSF82199">
    <property type="entry name" value="SET domain"/>
    <property type="match status" value="1"/>
</dbReference>
<evidence type="ECO:0000259" key="1">
    <source>
        <dbReference type="PROSITE" id="PS50280"/>
    </source>
</evidence>
<dbReference type="PROSITE" id="PS50280">
    <property type="entry name" value="SET"/>
    <property type="match status" value="1"/>
</dbReference>
<dbReference type="PANTHER" id="PTHR12197">
    <property type="entry name" value="HISTONE-LYSINE N-METHYLTRANSFERASE SMYD"/>
    <property type="match status" value="1"/>
</dbReference>
<proteinExistence type="predicted"/>
<dbReference type="EMBL" id="KE344921">
    <property type="protein sequence ID" value="EXB86907.1"/>
    <property type="molecule type" value="Genomic_DNA"/>
</dbReference>
<dbReference type="Proteomes" id="UP000030645">
    <property type="component" value="Unassembled WGS sequence"/>
</dbReference>
<keyword evidence="2" id="KW-0808">Transferase</keyword>
<dbReference type="STRING" id="981085.W9S3I1"/>
<dbReference type="CDD" id="cd20071">
    <property type="entry name" value="SET_SMYD"/>
    <property type="match status" value="1"/>
</dbReference>
<feature type="domain" description="SET" evidence="1">
    <location>
        <begin position="46"/>
        <end position="301"/>
    </location>
</feature>
<dbReference type="InterPro" id="IPR001214">
    <property type="entry name" value="SET_dom"/>
</dbReference>
<dbReference type="PANTHER" id="PTHR12197:SF298">
    <property type="entry name" value="HISTONE-LYSINE N-METHYLTRANSFERASE ATXR4"/>
    <property type="match status" value="1"/>
</dbReference>